<dbReference type="GO" id="GO:0044780">
    <property type="term" value="P:bacterial-type flagellum assembly"/>
    <property type="evidence" value="ECO:0007669"/>
    <property type="project" value="InterPro"/>
</dbReference>
<dbReference type="AlphaFoldDB" id="A0A9J6PJV7"/>
<dbReference type="RefSeq" id="WP_269332767.1">
    <property type="nucleotide sequence ID" value="NZ_JAMZFT010000002.1"/>
</dbReference>
<name>A0A9J6PJV7_9PROT</name>
<sequence length="129" mass="13295">MSASSTLIARIEALIHALDAETAAVTDGRLDGLAESSRRKQELATALDAAAHAVSQTETPDPDLMARLQAQLERAIARNSAALDAARTGLARARAQVDAALNSVASLGAYGPDGSSVSQVSSNRATRRA</sequence>
<dbReference type="InterPro" id="IPR036679">
    <property type="entry name" value="FlgN-like_sf"/>
</dbReference>
<feature type="compositionally biased region" description="Polar residues" evidence="1">
    <location>
        <begin position="115"/>
        <end position="129"/>
    </location>
</feature>
<evidence type="ECO:0000313" key="2">
    <source>
        <dbReference type="EMBL" id="MCP1336823.1"/>
    </source>
</evidence>
<evidence type="ECO:0000313" key="3">
    <source>
        <dbReference type="Proteomes" id="UP001055804"/>
    </source>
</evidence>
<proteinExistence type="predicted"/>
<dbReference type="EMBL" id="JAMZFT010000002">
    <property type="protein sequence ID" value="MCP1336823.1"/>
    <property type="molecule type" value="Genomic_DNA"/>
</dbReference>
<evidence type="ECO:0000256" key="1">
    <source>
        <dbReference type="SAM" id="MobiDB-lite"/>
    </source>
</evidence>
<dbReference type="Proteomes" id="UP001055804">
    <property type="component" value="Unassembled WGS sequence"/>
</dbReference>
<gene>
    <name evidence="2" type="ORF">NJQ99_10420</name>
</gene>
<protein>
    <recommendedName>
        <fullName evidence="4">Flagellar protein FlgN</fullName>
    </recommendedName>
</protein>
<keyword evidence="3" id="KW-1185">Reference proteome</keyword>
<reference evidence="2" key="1">
    <citation type="submission" date="2022-06" db="EMBL/GenBank/DDBJ databases">
        <title>Isolation and Genomics of Futiania mangrovii gen. nov., sp. nov., a Rare and Metabolically-versatile member in the Class Alphaproteobacteria.</title>
        <authorList>
            <person name="Liu L."/>
            <person name="Huang W.-C."/>
            <person name="Pan J."/>
            <person name="Li J."/>
            <person name="Huang Y."/>
            <person name="Du H."/>
            <person name="Liu Y."/>
            <person name="Li M."/>
        </authorList>
    </citation>
    <scope>NUCLEOTIDE SEQUENCE</scope>
    <source>
        <strain evidence="2">FT118</strain>
    </source>
</reference>
<organism evidence="2 3">
    <name type="scientific">Futiania mangrovi</name>
    <dbReference type="NCBI Taxonomy" id="2959716"/>
    <lineage>
        <taxon>Bacteria</taxon>
        <taxon>Pseudomonadati</taxon>
        <taxon>Pseudomonadota</taxon>
        <taxon>Alphaproteobacteria</taxon>
        <taxon>Futianiales</taxon>
        <taxon>Futianiaceae</taxon>
        <taxon>Futiania</taxon>
    </lineage>
</organism>
<comment type="caution">
    <text evidence="2">The sequence shown here is derived from an EMBL/GenBank/DDBJ whole genome shotgun (WGS) entry which is preliminary data.</text>
</comment>
<accession>A0A9J6PJV7</accession>
<dbReference type="SUPFAM" id="SSF140566">
    <property type="entry name" value="FlgN-like"/>
    <property type="match status" value="1"/>
</dbReference>
<evidence type="ECO:0008006" key="4">
    <source>
        <dbReference type="Google" id="ProtNLM"/>
    </source>
</evidence>
<feature type="region of interest" description="Disordered" evidence="1">
    <location>
        <begin position="109"/>
        <end position="129"/>
    </location>
</feature>